<keyword evidence="3" id="KW-1185">Reference proteome</keyword>
<evidence type="ECO:0000313" key="2">
    <source>
        <dbReference type="EMBL" id="KAK1499765.1"/>
    </source>
</evidence>
<name>A0ABQ9RB64_9PEZI</name>
<sequence length="79" mass="9283">MHAPSSRNDLPRRETERNEREIKKKKNLLNRRRSPSSQRTQTFPRRIARSEPSTVALESGLLRCDIRRPKTDMEINVLG</sequence>
<dbReference type="EMBL" id="MLFU01000020">
    <property type="protein sequence ID" value="KAK1499765.1"/>
    <property type="molecule type" value="Genomic_DNA"/>
</dbReference>
<comment type="caution">
    <text evidence="2">The sequence shown here is derived from an EMBL/GenBank/DDBJ whole genome shotgun (WGS) entry which is preliminary data.</text>
</comment>
<gene>
    <name evidence="2" type="ORF">CTAM01_06959</name>
</gene>
<dbReference type="Proteomes" id="UP001227543">
    <property type="component" value="Unassembled WGS sequence"/>
</dbReference>
<reference evidence="2 3" key="1">
    <citation type="submission" date="2016-10" db="EMBL/GenBank/DDBJ databases">
        <title>The genome sequence of Colletotrichum fioriniae PJ7.</title>
        <authorList>
            <person name="Baroncelli R."/>
        </authorList>
    </citation>
    <scope>NUCLEOTIDE SEQUENCE [LARGE SCALE GENOMIC DNA]</scope>
    <source>
        <strain evidence="2 3">Tom-12</strain>
    </source>
</reference>
<accession>A0ABQ9RB64</accession>
<feature type="compositionally biased region" description="Basic residues" evidence="1">
    <location>
        <begin position="23"/>
        <end position="34"/>
    </location>
</feature>
<protein>
    <submittedName>
        <fullName evidence="2">Uncharacterized protein</fullName>
    </submittedName>
</protein>
<evidence type="ECO:0000313" key="3">
    <source>
        <dbReference type="Proteomes" id="UP001227543"/>
    </source>
</evidence>
<dbReference type="RefSeq" id="XP_060382486.1">
    <property type="nucleotide sequence ID" value="XM_060522984.1"/>
</dbReference>
<dbReference type="GeneID" id="85407222"/>
<feature type="compositionally biased region" description="Basic and acidic residues" evidence="1">
    <location>
        <begin position="9"/>
        <end position="22"/>
    </location>
</feature>
<organism evidence="2 3">
    <name type="scientific">Colletotrichum tamarilloi</name>
    <dbReference type="NCBI Taxonomy" id="1209934"/>
    <lineage>
        <taxon>Eukaryota</taxon>
        <taxon>Fungi</taxon>
        <taxon>Dikarya</taxon>
        <taxon>Ascomycota</taxon>
        <taxon>Pezizomycotina</taxon>
        <taxon>Sordariomycetes</taxon>
        <taxon>Hypocreomycetidae</taxon>
        <taxon>Glomerellales</taxon>
        <taxon>Glomerellaceae</taxon>
        <taxon>Colletotrichum</taxon>
        <taxon>Colletotrichum acutatum species complex</taxon>
    </lineage>
</organism>
<proteinExistence type="predicted"/>
<feature type="region of interest" description="Disordered" evidence="1">
    <location>
        <begin position="1"/>
        <end position="55"/>
    </location>
</feature>
<evidence type="ECO:0000256" key="1">
    <source>
        <dbReference type="SAM" id="MobiDB-lite"/>
    </source>
</evidence>